<dbReference type="Proteomes" id="UP000510682">
    <property type="component" value="Chromosome"/>
</dbReference>
<keyword evidence="3" id="KW-1185">Reference proteome</keyword>
<dbReference type="Pfam" id="PF00934">
    <property type="entry name" value="PE"/>
    <property type="match status" value="1"/>
</dbReference>
<accession>A0A7D6DX67</accession>
<dbReference type="AlphaFoldDB" id="A0A7D6DX67"/>
<reference evidence="2 3" key="2">
    <citation type="submission" date="2020-07" db="EMBL/GenBank/DDBJ databases">
        <authorList>
            <person name="Yu X."/>
        </authorList>
    </citation>
    <scope>NUCLEOTIDE SEQUENCE [LARGE SCALE GENOMIC DNA]</scope>
    <source>
        <strain evidence="3">24</strain>
    </source>
</reference>
<evidence type="ECO:0000313" key="2">
    <source>
        <dbReference type="EMBL" id="QLL05970.1"/>
    </source>
</evidence>
<proteinExistence type="predicted"/>
<dbReference type="SUPFAM" id="SSF140459">
    <property type="entry name" value="PE/PPE dimer-like"/>
    <property type="match status" value="1"/>
</dbReference>
<reference evidence="3" key="3">
    <citation type="submission" date="2023-07" db="EMBL/GenBank/DDBJ databases">
        <title>Description of Mycobacterium gordonae subsp. intergordonae subsp.nov. and Mycobacterium gordonae subsp. gordonae subsp. nov.</title>
        <authorList>
            <person name="Huang H."/>
        </authorList>
    </citation>
    <scope>NUCLEOTIDE SEQUENCE [LARGE SCALE GENOMIC DNA]</scope>
    <source>
        <strain evidence="3">24</strain>
    </source>
</reference>
<dbReference type="Gene3D" id="1.10.287.850">
    <property type="entry name" value="HP0062-like domain"/>
    <property type="match status" value="1"/>
</dbReference>
<sequence>MSFVVAVPELVEAAASDLAGIRSALGEATASASAATAAVLPAGADEVSAAIAQLFGSHGAEFQAISQQASVFHDEFVGLLNAGASQYVAAEATAQSLLGAVGAAAGTSPLQGLATFASEVVGPYQTLFATTAANLQSLGGAISANPLPFLRQFLTNQAGYLQQIGTGFVNVVANLPAELANLPISIQNAVEGLQNFQPGALAQWFVNNQIGYFNTISTSLNAAAYDFVTGLQALPASFQAAGQALAAGDFTTAFNTLSNGLLAPFITGFSSTLLDTGVAVVTPVGAIGDLAPIFTIPGQMAQNFTDLLPAGSIPAMMAQNATNLLTTVTDLSQSINLASLAIPLHVGLPLVLAIDAIGPLITTGGAAQSSLAAVMSAIQAGDLSGAAASMLSAPAVIANGFLNGQAVLPLHVPVNIGFTLDTITAIPLGGLLTPLQFAQLTLDPEVPFSPLTGAMFGGIVPGLLSYLPQQLAQAIGAAPLT</sequence>
<organism evidence="2 3">
    <name type="scientific">Mycobacterium vicinigordonae</name>
    <dbReference type="NCBI Taxonomy" id="1719132"/>
    <lineage>
        <taxon>Bacteria</taxon>
        <taxon>Bacillati</taxon>
        <taxon>Actinomycetota</taxon>
        <taxon>Actinomycetes</taxon>
        <taxon>Mycobacteriales</taxon>
        <taxon>Mycobacteriaceae</taxon>
        <taxon>Mycobacterium</taxon>
    </lineage>
</organism>
<gene>
    <name evidence="2" type="ORF">H0P51_19555</name>
</gene>
<feature type="domain" description="PE" evidence="1">
    <location>
        <begin position="4"/>
        <end position="93"/>
    </location>
</feature>
<evidence type="ECO:0000313" key="3">
    <source>
        <dbReference type="Proteomes" id="UP000510682"/>
    </source>
</evidence>
<dbReference type="EMBL" id="CP059165">
    <property type="protein sequence ID" value="QLL05970.1"/>
    <property type="molecule type" value="Genomic_DNA"/>
</dbReference>
<name>A0A7D6DX67_9MYCO</name>
<dbReference type="InterPro" id="IPR038332">
    <property type="entry name" value="PPE_sf"/>
</dbReference>
<dbReference type="InterPro" id="IPR000084">
    <property type="entry name" value="PE-PGRS_N"/>
</dbReference>
<protein>
    <submittedName>
        <fullName evidence="2">PE family protein</fullName>
    </submittedName>
</protein>
<reference evidence="3" key="1">
    <citation type="submission" date="2020-07" db="EMBL/GenBank/DDBJ databases">
        <title>Description of Mycobacterium gordonae subsp. intergordonae subsp.nov. and Mycobacterium gordonae subsp. gordonae subsp. nov.</title>
        <authorList>
            <person name="Yu X."/>
        </authorList>
    </citation>
    <scope>NUCLEOTIDE SEQUENCE [LARGE SCALE GENOMIC DNA]</scope>
    <source>
        <strain evidence="3">24</strain>
    </source>
</reference>
<dbReference type="KEGG" id="mgor:H0P51_19555"/>
<dbReference type="RefSeq" id="WP_180914551.1">
    <property type="nucleotide sequence ID" value="NZ_CP059165.1"/>
</dbReference>
<evidence type="ECO:0000259" key="1">
    <source>
        <dbReference type="Pfam" id="PF00934"/>
    </source>
</evidence>